<gene>
    <name evidence="2" type="ORF">THII_2549</name>
</gene>
<keyword evidence="3" id="KW-1185">Reference proteome</keyword>
<dbReference type="AlphaFoldDB" id="A0A090BVH1"/>
<evidence type="ECO:0000313" key="2">
    <source>
        <dbReference type="EMBL" id="BAP56846.1"/>
    </source>
</evidence>
<dbReference type="Proteomes" id="UP000031623">
    <property type="component" value="Chromosome"/>
</dbReference>
<feature type="chain" id="PRO_5001853421" description="Secreted protein" evidence="1">
    <location>
        <begin position="22"/>
        <end position="79"/>
    </location>
</feature>
<name>A0A090BVH1_9GAMM</name>
<evidence type="ECO:0000313" key="3">
    <source>
        <dbReference type="Proteomes" id="UP000031623"/>
    </source>
</evidence>
<evidence type="ECO:0000256" key="1">
    <source>
        <dbReference type="SAM" id="SignalP"/>
    </source>
</evidence>
<dbReference type="STRING" id="40754.THII_2549"/>
<reference evidence="2 3" key="1">
    <citation type="journal article" date="2014" name="ISME J.">
        <title>Ecophysiology of Thioploca ingrica as revealed by the complete genome sequence supplemented with proteomic evidence.</title>
        <authorList>
            <person name="Kojima H."/>
            <person name="Ogura Y."/>
            <person name="Yamamoto N."/>
            <person name="Togashi T."/>
            <person name="Mori H."/>
            <person name="Watanabe T."/>
            <person name="Nemoto F."/>
            <person name="Kurokawa K."/>
            <person name="Hayashi T."/>
            <person name="Fukui M."/>
        </authorList>
    </citation>
    <scope>NUCLEOTIDE SEQUENCE [LARGE SCALE GENOMIC DNA]</scope>
</reference>
<organism evidence="2 3">
    <name type="scientific">Thioploca ingrica</name>
    <dbReference type="NCBI Taxonomy" id="40754"/>
    <lineage>
        <taxon>Bacteria</taxon>
        <taxon>Pseudomonadati</taxon>
        <taxon>Pseudomonadota</taxon>
        <taxon>Gammaproteobacteria</taxon>
        <taxon>Thiotrichales</taxon>
        <taxon>Thiotrichaceae</taxon>
        <taxon>Thioploca</taxon>
    </lineage>
</organism>
<evidence type="ECO:0008006" key="4">
    <source>
        <dbReference type="Google" id="ProtNLM"/>
    </source>
</evidence>
<sequence>MKNFSFFLGMAILEFSPLLLAASPYQESDGWHGILGLGTLLYTQPYKEMGYKIFPLPHLVMRQNCFFIERRIKNGVSSS</sequence>
<accession>A0A090BVH1</accession>
<protein>
    <recommendedName>
        <fullName evidence="4">Secreted protein</fullName>
    </recommendedName>
</protein>
<dbReference type="EMBL" id="AP014633">
    <property type="protein sequence ID" value="BAP56846.1"/>
    <property type="molecule type" value="Genomic_DNA"/>
</dbReference>
<keyword evidence="1" id="KW-0732">Signal</keyword>
<dbReference type="HOGENOM" id="CLU_2604949_0_0_6"/>
<dbReference type="KEGG" id="tig:THII_2549"/>
<proteinExistence type="predicted"/>
<feature type="signal peptide" evidence="1">
    <location>
        <begin position="1"/>
        <end position="21"/>
    </location>
</feature>